<organism evidence="9 10">
    <name type="scientific">Colletotrichum orbiculare (strain 104-T / ATCC 96160 / CBS 514.97 / LARS 414 / MAFF 240422)</name>
    <name type="common">Cucumber anthracnose fungus</name>
    <name type="synonym">Colletotrichum lagenarium</name>
    <dbReference type="NCBI Taxonomy" id="1213857"/>
    <lineage>
        <taxon>Eukaryota</taxon>
        <taxon>Fungi</taxon>
        <taxon>Dikarya</taxon>
        <taxon>Ascomycota</taxon>
        <taxon>Pezizomycotina</taxon>
        <taxon>Sordariomycetes</taxon>
        <taxon>Hypocreomycetidae</taxon>
        <taxon>Glomerellales</taxon>
        <taxon>Glomerellaceae</taxon>
        <taxon>Colletotrichum</taxon>
        <taxon>Colletotrichum orbiculare species complex</taxon>
    </lineage>
</organism>
<dbReference type="Pfam" id="PF12584">
    <property type="entry name" value="TRAPPC10"/>
    <property type="match status" value="1"/>
</dbReference>
<evidence type="ECO:0000256" key="1">
    <source>
        <dbReference type="ARBA" id="ARBA00004555"/>
    </source>
</evidence>
<feature type="domain" description="DUF7077" evidence="8">
    <location>
        <begin position="987"/>
        <end position="1107"/>
    </location>
</feature>
<dbReference type="STRING" id="1213857.A0A484F832"/>
<sequence length="1773" mass="194764">MERAFSTSKVTVEYYDPHDVYKLIQPGLVPRLPLRNLHWQSHAGPLRSIDTLHIELTSPGGDPAPPGSPTASLRRTLSASTKDDGFQTQSLGGKSVSSDPADISTAIARQSGTRRHQIPGLRRTPYLKVLLVRCDDNDIYKSQTRAEIREWLKEHTPPSQSTRKANTQENHDAFEWLIVHVVIPNTAAANQPRVSGKGPDTAEKSRTSRWGSGSSTLLEKLRSDFNSSSKSSADRIAQIRIGINDVPYDILPRVAPAIPTGYSESRQDAENAWEDLIGKFKELILSSFDMRVGQYEEDIKEKDSQRALPGWNFCTFFILKEGLARGFESVGLVEDALVGYDELSVGLDTVIQEQAASGDPQTHGGSLLSHTEDLVKRAEAAVQALGAENGSPEDEEPVDLQATDVPKTDKFDDIPISSTKKPYREMIVANNVSVYDFRCYIFARQISLLLRLGNAWSTREELLAKLREQQESVLHGVAPRAPAPKQTEEAENLSMLAEICRRTLEFIPAVSQVMRTDIMSALNTKYSDASSAILNPALAETIDNLVASFAFSVAQQILAQTSTKALPIPPSTLTNADAQEPKASIPELKTMMHPARNSSLSVRTNTTSTRPPPSPGIFPGARRPSAEEATAPNSQFLKAGLEELAARRAELYALSRNVLQGSGKKRGWDSGWTSAPVLGASENSETDAFEEIDLDGEDDQLKTEDSAAVCVGLAGIENALLYAALDNREDFYRLYETLTDKALRHYTVANHTHAVKTSMADLGVLKYHLGEFSPAASFFYMTTPFFGENSWSILELSMLVMYSHCLPAAAENERLSQKTSSSIVHRPDIAYPEKSAINGFLNEILSVAATLSSEVKVPLNHLFTQVEVDGPPQYHEGRDRFSLTIKLRSLLVDEVKVEKASLRLCRTTQGGTKEITLHTSEGSILKPGLNKLLFISTTNVSGHYRIDKADIVCDNVHLHWERDVNQVPSKTAHVFRVPDLQLYRPAGGLQCRLMAARDIQLDKNNSVDLEVSTGWNSITSCELSVKPATGGLRITSKEAEFLGPSFGYERPPEAGLFKFGVIPESSSIKMRFPYTIEQDVPNISVKVEVTYTTEDSTYHHSSVSSIPIALALGVNVQDVFKDKALFSRFSVSTASSSPLRLFEAKLMDSDVFQSHSASSTHKVITVFPKQPASLLYKITRRSADVITAKTLRTLYLKLEYSVLLDEIIALVEETLTEATKEFPLATFSSFLVGRVLAEIRSSLSNYELERAALLSEVPTAFITPLLSETAFAGLGIAPGTEEDASVTIKTFLKKWQATNPKLAIKEMDWARRTILIPVDVPSIPVFHSIDIQIPPPEKRTSETIAINQLLPANLRLRWTRIWDTAVSDGKSINKDYEFSYEVTGLPETWLVGGRRRGHFRSLGVDKTDTKFGESELHVPVLLVPLREGRLPYPNVEIREVKEETDESAQGHGHHEIDYQNIGETRTKWRSTGSRERAARIQSSYSAVDDNHDVGNPPVVPYTHLAHAGLLPQLGLEPPLIPNSAGIGRVHAVGPDAVRLKPGDLVYVKAQVQARDDPNTKIVIGHIGADNPRARKLMQSEWKDGAFQQYQKVPLENCYALDENRLCKEFGYTPAVLQSLTMYAISAGAVIEGADIKASETIIIGPSGGTFGGLAVEIALAIGANVIALGRNEEKLAAMQKKINNPRLQYVIMTGDEEAGMKAILDKTPDGEGAEVYNDWTPGELPQPLYLGAASRVLKLGGRVVLSGGTMGGLGAINYAEAVFKDLHIIAKDC</sequence>
<dbReference type="GO" id="GO:1990071">
    <property type="term" value="C:TRAPPII protein complex"/>
    <property type="evidence" value="ECO:0007669"/>
    <property type="project" value="InterPro"/>
</dbReference>
<feature type="compositionally biased region" description="Polar residues" evidence="4">
    <location>
        <begin position="73"/>
        <end position="98"/>
    </location>
</feature>
<dbReference type="GO" id="GO:0034498">
    <property type="term" value="P:early endosome to Golgi transport"/>
    <property type="evidence" value="ECO:0007669"/>
    <property type="project" value="TreeGrafter"/>
</dbReference>
<dbReference type="InterPro" id="IPR045126">
    <property type="entry name" value="TRAPPC10/Trs130"/>
</dbReference>
<dbReference type="InterPro" id="IPR055505">
    <property type="entry name" value="DUF7077"/>
</dbReference>
<dbReference type="Pfam" id="PF23036">
    <property type="entry name" value="TRAPPC10_1st"/>
    <property type="match status" value="2"/>
</dbReference>
<evidence type="ECO:0000256" key="2">
    <source>
        <dbReference type="ARBA" id="ARBA00022448"/>
    </source>
</evidence>
<dbReference type="GO" id="GO:0006891">
    <property type="term" value="P:intra-Golgi vesicle-mediated transport"/>
    <property type="evidence" value="ECO:0007669"/>
    <property type="project" value="TreeGrafter"/>
</dbReference>
<name>A0A484F832_COLOR</name>
<dbReference type="SUPFAM" id="SSF50129">
    <property type="entry name" value="GroES-like"/>
    <property type="match status" value="1"/>
</dbReference>
<feature type="region of interest" description="Disordered" evidence="4">
    <location>
        <begin position="596"/>
        <end position="633"/>
    </location>
</feature>
<dbReference type="PANTHER" id="PTHR13251">
    <property type="entry name" value="EPILEPSY HOLOPROSENCEPHALY CANDIDATE 1/TMEM1"/>
    <property type="match status" value="1"/>
</dbReference>
<comment type="caution">
    <text evidence="9">The sequence shown here is derived from an EMBL/GenBank/DDBJ whole genome shotgun (WGS) entry which is preliminary data.</text>
</comment>
<gene>
    <name evidence="9" type="primary">trapcc10-1</name>
    <name evidence="9" type="ORF">Cob_v013068</name>
</gene>
<evidence type="ECO:0000259" key="7">
    <source>
        <dbReference type="Pfam" id="PF23036"/>
    </source>
</evidence>
<dbReference type="InterPro" id="IPR011032">
    <property type="entry name" value="GroES-like_sf"/>
</dbReference>
<evidence type="ECO:0000256" key="4">
    <source>
        <dbReference type="SAM" id="MobiDB-lite"/>
    </source>
</evidence>
<evidence type="ECO:0000259" key="6">
    <source>
        <dbReference type="Pfam" id="PF12584"/>
    </source>
</evidence>
<dbReference type="GO" id="GO:0005829">
    <property type="term" value="C:cytosol"/>
    <property type="evidence" value="ECO:0007669"/>
    <property type="project" value="GOC"/>
</dbReference>
<evidence type="ECO:0000313" key="10">
    <source>
        <dbReference type="Proteomes" id="UP000014480"/>
    </source>
</evidence>
<dbReference type="InterPro" id="IPR022233">
    <property type="entry name" value="TRAPPC10/Trs130_C"/>
</dbReference>
<feature type="domain" description="Alcohol dehydrogenase-like N-terminal" evidence="5">
    <location>
        <begin position="1515"/>
        <end position="1600"/>
    </location>
</feature>
<dbReference type="InterPro" id="IPR036291">
    <property type="entry name" value="NAD(P)-bd_dom_sf"/>
</dbReference>
<dbReference type="Pfam" id="PF23274">
    <property type="entry name" value="DUF7077"/>
    <property type="match status" value="1"/>
</dbReference>
<dbReference type="SUPFAM" id="SSF51735">
    <property type="entry name" value="NAD(P)-binding Rossmann-fold domains"/>
    <property type="match status" value="1"/>
</dbReference>
<dbReference type="Pfam" id="PF24965">
    <property type="entry name" value="TRS130_4HB"/>
    <property type="match status" value="1"/>
</dbReference>
<keyword evidence="3" id="KW-0333">Golgi apparatus</keyword>
<accession>A0A484F832</accession>
<reference evidence="10" key="2">
    <citation type="journal article" date="2019" name="Mol. Plant Microbe Interact.">
        <title>Genome sequence resources for four phytopathogenic fungi from the Colletotrichum orbiculare species complex.</title>
        <authorList>
            <person name="Gan P."/>
            <person name="Tsushima A."/>
            <person name="Narusaka M."/>
            <person name="Narusaka Y."/>
            <person name="Takano Y."/>
            <person name="Kubo Y."/>
            <person name="Shirasu K."/>
        </authorList>
    </citation>
    <scope>GENOME REANNOTATION</scope>
    <source>
        <strain evidence="10">104-T / ATCC 96160 / CBS 514.97 / LARS 414 / MAFF 240422</strain>
    </source>
</reference>
<feature type="region of interest" description="Disordered" evidence="4">
    <location>
        <begin position="58"/>
        <end position="102"/>
    </location>
</feature>
<dbReference type="CDD" id="cd05188">
    <property type="entry name" value="MDR"/>
    <property type="match status" value="1"/>
</dbReference>
<dbReference type="Gene3D" id="3.40.50.720">
    <property type="entry name" value="NAD(P)-binding Rossmann-like Domain"/>
    <property type="match status" value="1"/>
</dbReference>
<keyword evidence="10" id="KW-1185">Reference proteome</keyword>
<feature type="region of interest" description="Disordered" evidence="4">
    <location>
        <begin position="189"/>
        <end position="212"/>
    </location>
</feature>
<dbReference type="OrthoDB" id="10256906at2759"/>
<evidence type="ECO:0000256" key="3">
    <source>
        <dbReference type="ARBA" id="ARBA00023034"/>
    </source>
</evidence>
<evidence type="ECO:0000259" key="8">
    <source>
        <dbReference type="Pfam" id="PF23274"/>
    </source>
</evidence>
<dbReference type="InterPro" id="IPR013154">
    <property type="entry name" value="ADH-like_N"/>
</dbReference>
<comment type="subcellular location">
    <subcellularLocation>
        <location evidence="1">Golgi apparatus</location>
    </subcellularLocation>
</comment>
<keyword evidence="2" id="KW-0813">Transport</keyword>
<feature type="domain" description="TRAPPC10/Trs130 C-terminal" evidence="6">
    <location>
        <begin position="1317"/>
        <end position="1463"/>
    </location>
</feature>
<reference evidence="10" key="1">
    <citation type="journal article" date="2013" name="New Phytol.">
        <title>Comparative genomic and transcriptomic analyses reveal the hemibiotrophic stage shift of Colletotrichum fungi.</title>
        <authorList>
            <person name="Gan P."/>
            <person name="Ikeda K."/>
            <person name="Irieda H."/>
            <person name="Narusaka M."/>
            <person name="O'Connell R.J."/>
            <person name="Narusaka Y."/>
            <person name="Takano Y."/>
            <person name="Kubo Y."/>
            <person name="Shirasu K."/>
        </authorList>
    </citation>
    <scope>NUCLEOTIDE SEQUENCE [LARGE SCALE GENOMIC DNA]</scope>
    <source>
        <strain evidence="10">104-T / ATCC 96160 / CBS 514.97 / LARS 414 / MAFF 240422</strain>
    </source>
</reference>
<dbReference type="Gene3D" id="3.90.180.10">
    <property type="entry name" value="Medium-chain alcohol dehydrogenases, catalytic domain"/>
    <property type="match status" value="1"/>
</dbReference>
<proteinExistence type="predicted"/>
<dbReference type="EMBL" id="AMCV02000059">
    <property type="protein sequence ID" value="TDZ13881.1"/>
    <property type="molecule type" value="Genomic_DNA"/>
</dbReference>
<feature type="domain" description="TRAPPC10/Trs130 N-terminal" evidence="7">
    <location>
        <begin position="115"/>
        <end position="239"/>
    </location>
</feature>
<dbReference type="PANTHER" id="PTHR13251:SF3">
    <property type="entry name" value="TRAFFICKING PROTEIN PARTICLE COMPLEX SUBUNIT 10"/>
    <property type="match status" value="1"/>
</dbReference>
<feature type="domain" description="TRAPPC10/Trs130 N-terminal" evidence="7">
    <location>
        <begin position="265"/>
        <end position="457"/>
    </location>
</feature>
<dbReference type="Proteomes" id="UP000014480">
    <property type="component" value="Unassembled WGS sequence"/>
</dbReference>
<evidence type="ECO:0000259" key="5">
    <source>
        <dbReference type="Pfam" id="PF08240"/>
    </source>
</evidence>
<feature type="region of interest" description="Disordered" evidence="4">
    <location>
        <begin position="1443"/>
        <end position="1474"/>
    </location>
</feature>
<protein>
    <submittedName>
        <fullName evidence="9">Trafficking protein particle complex subunit 10</fullName>
    </submittedName>
</protein>
<dbReference type="Pfam" id="PF08240">
    <property type="entry name" value="ADH_N"/>
    <property type="match status" value="1"/>
</dbReference>
<evidence type="ECO:0000313" key="9">
    <source>
        <dbReference type="EMBL" id="TDZ13881.1"/>
    </source>
</evidence>
<dbReference type="InterPro" id="IPR056913">
    <property type="entry name" value="TRAPPC10/Trs130_N"/>
</dbReference>